<feature type="compositionally biased region" description="Basic and acidic residues" evidence="1">
    <location>
        <begin position="298"/>
        <end position="316"/>
    </location>
</feature>
<evidence type="ECO:0000313" key="2">
    <source>
        <dbReference type="EMBL" id="EKG17469.1"/>
    </source>
</evidence>
<evidence type="ECO:0000256" key="1">
    <source>
        <dbReference type="SAM" id="MobiDB-lite"/>
    </source>
</evidence>
<dbReference type="VEuPathDB" id="FungiDB:MPH_05323"/>
<dbReference type="InterPro" id="IPR008775">
    <property type="entry name" value="Phytyl_CoA_dOase-like"/>
</dbReference>
<evidence type="ECO:0000313" key="3">
    <source>
        <dbReference type="Proteomes" id="UP000007129"/>
    </source>
</evidence>
<feature type="region of interest" description="Disordered" evidence="1">
    <location>
        <begin position="298"/>
        <end position="318"/>
    </location>
</feature>
<dbReference type="AlphaFoldDB" id="K2S4L3"/>
<dbReference type="STRING" id="1126212.K2S4L3"/>
<dbReference type="InParanoid" id="K2S4L3"/>
<keyword evidence="2" id="KW-0223">Dioxygenase</keyword>
<gene>
    <name evidence="2" type="ORF">MPH_05323</name>
</gene>
<keyword evidence="2" id="KW-0560">Oxidoreductase</keyword>
<dbReference type="OrthoDB" id="445007at2759"/>
<dbReference type="PANTHER" id="PTHR31630">
    <property type="entry name" value="PHYTANOYL-COA DIOXYGENASE-RELATED-RELATED"/>
    <property type="match status" value="1"/>
</dbReference>
<dbReference type="Proteomes" id="UP000007129">
    <property type="component" value="Unassembled WGS sequence"/>
</dbReference>
<dbReference type="Gene3D" id="2.60.120.620">
    <property type="entry name" value="q2cbj1_9rhob like domain"/>
    <property type="match status" value="1"/>
</dbReference>
<proteinExistence type="predicted"/>
<accession>K2S4L3</accession>
<protein>
    <submittedName>
        <fullName evidence="2">Phytanoyl-CoA dioxygenase</fullName>
    </submittedName>
</protein>
<dbReference type="HOGENOM" id="CLU_470961_0_0_1"/>
<dbReference type="Pfam" id="PF05721">
    <property type="entry name" value="PhyH"/>
    <property type="match status" value="1"/>
</dbReference>
<comment type="caution">
    <text evidence="2">The sequence shown here is derived from an EMBL/GenBank/DDBJ whole genome shotgun (WGS) entry which is preliminary data.</text>
</comment>
<dbReference type="eggNOG" id="ENOG502QZ63">
    <property type="taxonomic scope" value="Eukaryota"/>
</dbReference>
<organism evidence="2 3">
    <name type="scientific">Macrophomina phaseolina (strain MS6)</name>
    <name type="common">Charcoal rot fungus</name>
    <dbReference type="NCBI Taxonomy" id="1126212"/>
    <lineage>
        <taxon>Eukaryota</taxon>
        <taxon>Fungi</taxon>
        <taxon>Dikarya</taxon>
        <taxon>Ascomycota</taxon>
        <taxon>Pezizomycotina</taxon>
        <taxon>Dothideomycetes</taxon>
        <taxon>Dothideomycetes incertae sedis</taxon>
        <taxon>Botryosphaeriales</taxon>
        <taxon>Botryosphaeriaceae</taxon>
        <taxon>Macrophomina</taxon>
    </lineage>
</organism>
<sequence length="579" mass="64617">MATATAQTITDNESRVLKNIQATYGDWRDDLIRHGYAVIKNAIPAERAASLRARAHAWLTSFGTPLDLSDRSTWTSANLPVQSKINTFNAYCVPHERFMWDARTEPGVLAAFETLWGTRDLLVSFDALNVTLPNRADRPAKGAWPHVDQSPFRRGLCCVQGVINLSPSGPEDGGLVVFPGSHALLHDFFDTQTDRAAWQRRDLYMFTEPELEWFAARGAVPHKVCAEPGDLLVWDSRTVHWGAEPSARSREVRTVVYASYAPAAWASEQQLAEKAKIFKRWAGTTHWPHDNIVFRDGRAKLEDGSDDPRNRSEPREMPVLSDQVLKLAGARRLHSANSQPYSNLHVVGGVAADKPSPHGEASADTHSRIPKGPYRLDKLGSRFEGFSAATLSRSFCDDHSSQTTFALFDMALERKADIRPPIASKRDSESFGLSLGAAKLATANEALRAGMLIGSKGLEQYVDYVHRIRALNKRLAEYCSGWRLTTDFPHFGCTKTTAVAESDGIFEHLFDHLNPPNAAEELGDRLKELECAVGQFCAQYAQFKQEQSTWHWDESRQTYCSWFPQGNCWICEDGTKIPA</sequence>
<name>K2S4L3_MACPH</name>
<dbReference type="GO" id="GO:0051213">
    <property type="term" value="F:dioxygenase activity"/>
    <property type="evidence" value="ECO:0007669"/>
    <property type="project" value="UniProtKB-KW"/>
</dbReference>
<reference evidence="2 3" key="1">
    <citation type="journal article" date="2012" name="BMC Genomics">
        <title>Tools to kill: Genome of one of the most destructive plant pathogenic fungi Macrophomina phaseolina.</title>
        <authorList>
            <person name="Islam M.S."/>
            <person name="Haque M.S."/>
            <person name="Islam M.M."/>
            <person name="Emdad E.M."/>
            <person name="Halim A."/>
            <person name="Hossen Q.M.M."/>
            <person name="Hossain M.Z."/>
            <person name="Ahmed B."/>
            <person name="Rahim S."/>
            <person name="Rahman M.S."/>
            <person name="Alam M.M."/>
            <person name="Hou S."/>
            <person name="Wan X."/>
            <person name="Saito J.A."/>
            <person name="Alam M."/>
        </authorList>
    </citation>
    <scope>NUCLEOTIDE SEQUENCE [LARGE SCALE GENOMIC DNA]</scope>
    <source>
        <strain evidence="2 3">MS6</strain>
    </source>
</reference>
<dbReference type="SUPFAM" id="SSF51197">
    <property type="entry name" value="Clavaminate synthase-like"/>
    <property type="match status" value="1"/>
</dbReference>
<dbReference type="PANTHER" id="PTHR31630:SF6">
    <property type="entry name" value="PHYTANOYL-COA DIOXYGENASE-RELATED"/>
    <property type="match status" value="1"/>
</dbReference>
<dbReference type="EMBL" id="AHHD01000247">
    <property type="protein sequence ID" value="EKG17469.1"/>
    <property type="molecule type" value="Genomic_DNA"/>
</dbReference>